<reference evidence="2" key="1">
    <citation type="journal article" date="2013" name="Nature">
        <title>The genomes of four tapeworm species reveal adaptations to parasitism.</title>
        <authorList>
            <person name="Tsai I.J."/>
            <person name="Zarowiecki M."/>
            <person name="Holroyd N."/>
            <person name="Garciarrubio A."/>
            <person name="Sanchez-Flores A."/>
            <person name="Brooks K.L."/>
            <person name="Tracey A."/>
            <person name="Bobes R.J."/>
            <person name="Fragoso G."/>
            <person name="Sciutto E."/>
            <person name="Aslett M."/>
            <person name="Beasley H."/>
            <person name="Bennett H.M."/>
            <person name="Cai J."/>
            <person name="Camicia F."/>
            <person name="Clark R."/>
            <person name="Cucher M."/>
            <person name="De Silva N."/>
            <person name="Day T.A."/>
            <person name="Deplazes P."/>
            <person name="Estrada K."/>
            <person name="Fernandez C."/>
            <person name="Holland P.W."/>
            <person name="Hou J."/>
            <person name="Hu S."/>
            <person name="Huckvale T."/>
            <person name="Hung S.S."/>
            <person name="Kamenetzky L."/>
            <person name="Keane J.A."/>
            <person name="Kiss F."/>
            <person name="Koziol U."/>
            <person name="Lambert O."/>
            <person name="Liu K."/>
            <person name="Luo X."/>
            <person name="Luo Y."/>
            <person name="Macchiaroli N."/>
            <person name="Nichol S."/>
            <person name="Paps J."/>
            <person name="Parkinson J."/>
            <person name="Pouchkina-Stantcheva N."/>
            <person name="Riddiford N."/>
            <person name="Rosenzvit M."/>
            <person name="Salinas G."/>
            <person name="Wasmuth J.D."/>
            <person name="Zamanian M."/>
            <person name="Zheng Y."/>
            <person name="Cai X."/>
            <person name="Soberon X."/>
            <person name="Olson P.D."/>
            <person name="Laclette J.P."/>
            <person name="Brehm K."/>
            <person name="Berriman M."/>
            <person name="Garciarrubio A."/>
            <person name="Bobes R.J."/>
            <person name="Fragoso G."/>
            <person name="Sanchez-Flores A."/>
            <person name="Estrada K."/>
            <person name="Cevallos M.A."/>
            <person name="Morett E."/>
            <person name="Gonzalez V."/>
            <person name="Portillo T."/>
            <person name="Ochoa-Leyva A."/>
            <person name="Jose M.V."/>
            <person name="Sciutto E."/>
            <person name="Landa A."/>
            <person name="Jimenez L."/>
            <person name="Valdes V."/>
            <person name="Carrero J.C."/>
            <person name="Larralde C."/>
            <person name="Morales-Montor J."/>
            <person name="Limon-Lason J."/>
            <person name="Soberon X."/>
            <person name="Laclette J.P."/>
        </authorList>
    </citation>
    <scope>NUCLEOTIDE SEQUENCE [LARGE SCALE GENOMIC DNA]</scope>
</reference>
<dbReference type="OMA" id="PKGEANY"/>
<keyword evidence="3" id="KW-1185">Reference proteome</keyword>
<feature type="signal peptide" evidence="1">
    <location>
        <begin position="1"/>
        <end position="22"/>
    </location>
</feature>
<feature type="chain" id="PRO_5001831669" evidence="1">
    <location>
        <begin position="23"/>
        <end position="170"/>
    </location>
</feature>
<dbReference type="AlphaFoldDB" id="A0A087VY34"/>
<sequence length="170" mass="18597">MQTHHFSGMLLLLALMPISILASGVSVDSVIDSTIQDVVSYLTKYGAKYHVQSLGSLARSCPFTFNRTVPKGEANYKLGICFNVADLMTTPPIKTVTKVRLGLVKLEATLYVKTTVPRAVKLELSAPVFSDVYVYVFGIPIPAIAFKSRIMSQLQDTIEDKLRALIATSV</sequence>
<organism evidence="2 3">
    <name type="scientific">Echinococcus multilocularis</name>
    <name type="common">Fox tapeworm</name>
    <dbReference type="NCBI Taxonomy" id="6211"/>
    <lineage>
        <taxon>Eukaryota</taxon>
        <taxon>Metazoa</taxon>
        <taxon>Spiralia</taxon>
        <taxon>Lophotrochozoa</taxon>
        <taxon>Platyhelminthes</taxon>
        <taxon>Cestoda</taxon>
        <taxon>Eucestoda</taxon>
        <taxon>Cyclophyllidea</taxon>
        <taxon>Taeniidae</taxon>
        <taxon>Echinococcus</taxon>
    </lineage>
</organism>
<proteinExistence type="predicted"/>
<reference evidence="2" key="2">
    <citation type="submission" date="2015-11" db="EMBL/GenBank/DDBJ databases">
        <authorList>
            <person name="Zhang Y."/>
            <person name="Guo Z."/>
        </authorList>
    </citation>
    <scope>NUCLEOTIDE SEQUENCE</scope>
</reference>
<evidence type="ECO:0000313" key="2">
    <source>
        <dbReference type="EMBL" id="CDI97074.1"/>
    </source>
</evidence>
<protein>
    <submittedName>
        <fullName evidence="2">Uncharacterized protein</fullName>
    </submittedName>
</protein>
<accession>A0A087VY34</accession>
<gene>
    <name evidence="2" type="ORF">EmuJ_000083300</name>
</gene>
<dbReference type="EMBL" id="LN902846">
    <property type="protein sequence ID" value="CDI97074.1"/>
    <property type="molecule type" value="Genomic_DNA"/>
</dbReference>
<name>A0A087VY34_ECHMU</name>
<dbReference type="Proteomes" id="UP000017246">
    <property type="component" value="Unassembled WGS sequence"/>
</dbReference>
<evidence type="ECO:0000256" key="1">
    <source>
        <dbReference type="SAM" id="SignalP"/>
    </source>
</evidence>
<evidence type="ECO:0000313" key="3">
    <source>
        <dbReference type="Proteomes" id="UP000017246"/>
    </source>
</evidence>
<keyword evidence="1" id="KW-0732">Signal</keyword>